<dbReference type="PANTHER" id="PTHR10671:SF82">
    <property type="entry name" value="GH19567P"/>
    <property type="match status" value="1"/>
</dbReference>
<gene>
    <name evidence="7" type="ORF">Ocin01_14320</name>
</gene>
<evidence type="ECO:0000256" key="1">
    <source>
        <dbReference type="ARBA" id="ARBA00004141"/>
    </source>
</evidence>
<dbReference type="Proteomes" id="UP000094527">
    <property type="component" value="Unassembled WGS sequence"/>
</dbReference>
<dbReference type="InterPro" id="IPR050579">
    <property type="entry name" value="PMP-22/EMP/MP20-like"/>
</dbReference>
<evidence type="ECO:0000256" key="5">
    <source>
        <dbReference type="SAM" id="MobiDB-lite"/>
    </source>
</evidence>
<dbReference type="Pfam" id="PF13903">
    <property type="entry name" value="Claudin_2"/>
    <property type="match status" value="1"/>
</dbReference>
<feature type="transmembrane region" description="Helical" evidence="6">
    <location>
        <begin position="216"/>
        <end position="236"/>
    </location>
</feature>
<accession>A0A1D2MHA7</accession>
<evidence type="ECO:0000313" key="8">
    <source>
        <dbReference type="Proteomes" id="UP000094527"/>
    </source>
</evidence>
<feature type="compositionally biased region" description="Polar residues" evidence="5">
    <location>
        <begin position="1"/>
        <end position="41"/>
    </location>
</feature>
<dbReference type="GO" id="GO:0005886">
    <property type="term" value="C:plasma membrane"/>
    <property type="evidence" value="ECO:0007669"/>
    <property type="project" value="TreeGrafter"/>
</dbReference>
<feature type="transmembrane region" description="Helical" evidence="6">
    <location>
        <begin position="79"/>
        <end position="100"/>
    </location>
</feature>
<evidence type="ECO:0000256" key="2">
    <source>
        <dbReference type="ARBA" id="ARBA00022692"/>
    </source>
</evidence>
<dbReference type="Gene3D" id="1.20.140.150">
    <property type="match status" value="1"/>
</dbReference>
<keyword evidence="8" id="KW-1185">Reference proteome</keyword>
<keyword evidence="2 6" id="KW-0812">Transmembrane</keyword>
<protein>
    <submittedName>
        <fullName evidence="7">Voltage-dependent calcium channel gamma-8 subunit</fullName>
    </submittedName>
</protein>
<dbReference type="InterPro" id="IPR004031">
    <property type="entry name" value="PMP22/EMP/MP20/Claudin"/>
</dbReference>
<feature type="transmembrane region" description="Helical" evidence="6">
    <location>
        <begin position="256"/>
        <end position="277"/>
    </location>
</feature>
<reference evidence="7 8" key="1">
    <citation type="journal article" date="2016" name="Genome Biol. Evol.">
        <title>Gene Family Evolution Reflects Adaptation to Soil Environmental Stressors in the Genome of the Collembolan Orchesella cincta.</title>
        <authorList>
            <person name="Faddeeva-Vakhrusheva A."/>
            <person name="Derks M.F."/>
            <person name="Anvar S.Y."/>
            <person name="Agamennone V."/>
            <person name="Suring W."/>
            <person name="Smit S."/>
            <person name="van Straalen N.M."/>
            <person name="Roelofs D."/>
        </authorList>
    </citation>
    <scope>NUCLEOTIDE SEQUENCE [LARGE SCALE GENOMIC DNA]</scope>
    <source>
        <tissue evidence="7">Mixed pool</tissue>
    </source>
</reference>
<comment type="caution">
    <text evidence="7">The sequence shown here is derived from an EMBL/GenBank/DDBJ whole genome shotgun (WGS) entry which is preliminary data.</text>
</comment>
<evidence type="ECO:0000256" key="6">
    <source>
        <dbReference type="SAM" id="Phobius"/>
    </source>
</evidence>
<sequence>MARSRSNTPPKKSTQVNRVVFSPSSTRNSDNGSINSSTHPKLQSKESADNEKRRRVEKVARAKERREAMLKRVRMEKKVMLFSSIVAFLSLFPVWIMAVFTDHWFNVRQSDEALQKAFNVSLSEQDVFIYSNAGLWRMCHHFQTAGRSRQTCSYFSIFLGRDDSGRSPSTLNEHVIDYTRAQICFAFISVLLMVMTIVAAFYTFKNSRYVYKRLASCLYFMTTITVLAVQEVLGTSVNYADGAKLYPQGSHVSYGFSYYLGWSVFLVYLVNGCMFLVMSRKVKYDDDDDIDGGQIMGR</sequence>
<proteinExistence type="predicted"/>
<feature type="compositionally biased region" description="Basic and acidic residues" evidence="5">
    <location>
        <begin position="43"/>
        <end position="60"/>
    </location>
</feature>
<keyword evidence="3 6" id="KW-1133">Transmembrane helix</keyword>
<evidence type="ECO:0000256" key="3">
    <source>
        <dbReference type="ARBA" id="ARBA00022989"/>
    </source>
</evidence>
<dbReference type="EMBL" id="LJIJ01001251">
    <property type="protein sequence ID" value="ODM92366.1"/>
    <property type="molecule type" value="Genomic_DNA"/>
</dbReference>
<name>A0A1D2MHA7_ORCCI</name>
<comment type="subcellular location">
    <subcellularLocation>
        <location evidence="1">Membrane</location>
        <topology evidence="1">Multi-pass membrane protein</topology>
    </subcellularLocation>
</comment>
<dbReference type="OrthoDB" id="5917530at2759"/>
<dbReference type="OMA" id="WIMAVFT"/>
<dbReference type="PANTHER" id="PTHR10671">
    <property type="entry name" value="EPITHELIAL MEMBRANE PROTEIN-RELATED"/>
    <property type="match status" value="1"/>
</dbReference>
<feature type="transmembrane region" description="Helical" evidence="6">
    <location>
        <begin position="180"/>
        <end position="204"/>
    </location>
</feature>
<evidence type="ECO:0000313" key="7">
    <source>
        <dbReference type="EMBL" id="ODM92366.1"/>
    </source>
</evidence>
<organism evidence="7 8">
    <name type="scientific">Orchesella cincta</name>
    <name type="common">Springtail</name>
    <name type="synonym">Podura cincta</name>
    <dbReference type="NCBI Taxonomy" id="48709"/>
    <lineage>
        <taxon>Eukaryota</taxon>
        <taxon>Metazoa</taxon>
        <taxon>Ecdysozoa</taxon>
        <taxon>Arthropoda</taxon>
        <taxon>Hexapoda</taxon>
        <taxon>Collembola</taxon>
        <taxon>Entomobryomorpha</taxon>
        <taxon>Entomobryoidea</taxon>
        <taxon>Orchesellidae</taxon>
        <taxon>Orchesellinae</taxon>
        <taxon>Orchesella</taxon>
    </lineage>
</organism>
<feature type="region of interest" description="Disordered" evidence="5">
    <location>
        <begin position="1"/>
        <end position="60"/>
    </location>
</feature>
<dbReference type="AlphaFoldDB" id="A0A1D2MHA7"/>
<evidence type="ECO:0000256" key="4">
    <source>
        <dbReference type="ARBA" id="ARBA00023136"/>
    </source>
</evidence>
<keyword evidence="4 6" id="KW-0472">Membrane</keyword>